<sequence length="159" mass="17609">MTVVTWQQAEDTLTAAFEYLGAMRDAERAFLAAGSRTAWPEILRETRAGDYADVEAMPSPRLTRQCANLVEVMLTGDRPLANVIAEGHRALVGRVIVMQRWPGPDGFGWDLVWSRMGGELYNLARRQILPATSEAMRKAYSRAIGKVAVAMEAKGVTQR</sequence>
<dbReference type="EMBL" id="JBHLTM010000028">
    <property type="protein sequence ID" value="MFC0684639.1"/>
    <property type="molecule type" value="Genomic_DNA"/>
</dbReference>
<reference evidence="1 2" key="1">
    <citation type="submission" date="2024-09" db="EMBL/GenBank/DDBJ databases">
        <authorList>
            <person name="Sun Q."/>
            <person name="Mori K."/>
        </authorList>
    </citation>
    <scope>NUCLEOTIDE SEQUENCE [LARGE SCALE GENOMIC DNA]</scope>
    <source>
        <strain evidence="1 2">CICC 11035S</strain>
    </source>
</reference>
<proteinExistence type="predicted"/>
<evidence type="ECO:0000313" key="1">
    <source>
        <dbReference type="EMBL" id="MFC0684639.1"/>
    </source>
</evidence>
<name>A0ABV6S727_9SPHN</name>
<organism evidence="1 2">
    <name type="scientific">Novosphingobium clariflavum</name>
    <dbReference type="NCBI Taxonomy" id="2029884"/>
    <lineage>
        <taxon>Bacteria</taxon>
        <taxon>Pseudomonadati</taxon>
        <taxon>Pseudomonadota</taxon>
        <taxon>Alphaproteobacteria</taxon>
        <taxon>Sphingomonadales</taxon>
        <taxon>Sphingomonadaceae</taxon>
        <taxon>Novosphingobium</taxon>
    </lineage>
</organism>
<protein>
    <submittedName>
        <fullName evidence="1">Uncharacterized protein</fullName>
    </submittedName>
</protein>
<gene>
    <name evidence="1" type="ORF">ACFFF8_08525</name>
</gene>
<comment type="caution">
    <text evidence="1">The sequence shown here is derived from an EMBL/GenBank/DDBJ whole genome shotgun (WGS) entry which is preliminary data.</text>
</comment>
<keyword evidence="2" id="KW-1185">Reference proteome</keyword>
<dbReference type="Proteomes" id="UP001589858">
    <property type="component" value="Unassembled WGS sequence"/>
</dbReference>
<accession>A0ABV6S727</accession>
<evidence type="ECO:0000313" key="2">
    <source>
        <dbReference type="Proteomes" id="UP001589858"/>
    </source>
</evidence>
<dbReference type="RefSeq" id="WP_267223093.1">
    <property type="nucleotide sequence ID" value="NZ_JAPCWC010000020.1"/>
</dbReference>